<sequence length="308" mass="37177">MIYDCFSFFNELDLLELRLETLDQIIDKFVLVEATKTHSNIDKPLYFDENKERFEKWNDKIIHIIVNEYPEYRTSWTYENYQRNCIMEGLKTCNADDIVIISDIDEIPRPDSILEAAATPGIKCLEMKMYYYYLNYLNYTNPNWSAVKVLRYNEFKKDIDCQYSSFLLEELNEGNTPTKIRHYQTSLKIREAGWHFSYLGGLDKIIYKITSFSHQELNKTKYLEKNVLERKIKEGKDLYNRPDRYMSVPIDSTFPEPIYNNLKKYENYICDFPQPNFFVKYYYISISRIRQLMSVMLNYVRHIFFKNK</sequence>
<organism evidence="1 2">
    <name type="scientific">Methanorbis rubei</name>
    <dbReference type="NCBI Taxonomy" id="3028300"/>
    <lineage>
        <taxon>Archaea</taxon>
        <taxon>Methanobacteriati</taxon>
        <taxon>Methanobacteriota</taxon>
        <taxon>Stenosarchaea group</taxon>
        <taxon>Methanomicrobia</taxon>
        <taxon>Methanomicrobiales</taxon>
        <taxon>Methanocorpusculaceae</taxon>
        <taxon>Methanorbis</taxon>
    </lineage>
</organism>
<comment type="caution">
    <text evidence="1">The sequence shown here is derived from an EMBL/GenBank/DDBJ whole genome shotgun (WGS) entry which is preliminary data.</text>
</comment>
<dbReference type="AlphaFoldDB" id="A0AAE4SDH0"/>
<dbReference type="Proteomes" id="UP001283212">
    <property type="component" value="Unassembled WGS sequence"/>
</dbReference>
<dbReference type="Pfam" id="PF04724">
    <property type="entry name" value="Glyco_transf_17"/>
    <property type="match status" value="1"/>
</dbReference>
<gene>
    <name evidence="1" type="ORF">McpCs1_09630</name>
</gene>
<dbReference type="GO" id="GO:0006044">
    <property type="term" value="P:N-acetylglucosamine metabolic process"/>
    <property type="evidence" value="ECO:0007669"/>
    <property type="project" value="TreeGrafter"/>
</dbReference>
<dbReference type="PANTHER" id="PTHR12224">
    <property type="entry name" value="BETA-1,4-MANNOSYL-GLYCOPROTEIN BETA-1,4-N-ACETYLGLUCOSAMINYL-TRANSFERASE"/>
    <property type="match status" value="1"/>
</dbReference>
<evidence type="ECO:0008006" key="3">
    <source>
        <dbReference type="Google" id="ProtNLM"/>
    </source>
</evidence>
<accession>A0AAE4SDH0</accession>
<protein>
    <recommendedName>
        <fullName evidence="3">Beta-1,4-mannosyl-glycoprotein beta-1,4-N-acetylglucosaminyltransferase</fullName>
    </recommendedName>
</protein>
<proteinExistence type="predicted"/>
<dbReference type="PANTHER" id="PTHR12224:SF0">
    <property type="entry name" value="BETA-1,4-MANNOSYL-GLYCOPROTEIN 4-BETA-N-ACETYLGLUCOSAMINYLTRANSFERASE"/>
    <property type="match status" value="1"/>
</dbReference>
<evidence type="ECO:0000313" key="1">
    <source>
        <dbReference type="EMBL" id="MDV0443585.1"/>
    </source>
</evidence>
<reference evidence="1 2" key="1">
    <citation type="submission" date="2023-06" db="EMBL/GenBank/DDBJ databases">
        <title>Genome sequence of Methancorpusculaceae sp. Cs1.</title>
        <authorList>
            <person name="Protasov E."/>
            <person name="Platt K."/>
            <person name="Poehlein A."/>
            <person name="Daniel R."/>
            <person name="Brune A."/>
        </authorList>
    </citation>
    <scope>NUCLEOTIDE SEQUENCE [LARGE SCALE GENOMIC DNA]</scope>
    <source>
        <strain evidence="1 2">Cs1</strain>
    </source>
</reference>
<name>A0AAE4SDH0_9EURY</name>
<dbReference type="GO" id="GO:0003830">
    <property type="term" value="F:beta-1,4-mannosylglycoprotein 4-beta-N-acetylglucosaminyltransferase activity"/>
    <property type="evidence" value="ECO:0007669"/>
    <property type="project" value="InterPro"/>
</dbReference>
<keyword evidence="2" id="KW-1185">Reference proteome</keyword>
<evidence type="ECO:0000313" key="2">
    <source>
        <dbReference type="Proteomes" id="UP001283212"/>
    </source>
</evidence>
<dbReference type="RefSeq" id="WP_338096107.1">
    <property type="nucleotide sequence ID" value="NZ_JAWDKB010000003.1"/>
</dbReference>
<dbReference type="InterPro" id="IPR006813">
    <property type="entry name" value="Glyco_trans_17"/>
</dbReference>
<dbReference type="EMBL" id="JAWDKB010000003">
    <property type="protein sequence ID" value="MDV0443585.1"/>
    <property type="molecule type" value="Genomic_DNA"/>
</dbReference>
<dbReference type="GO" id="GO:0016020">
    <property type="term" value="C:membrane"/>
    <property type="evidence" value="ECO:0007669"/>
    <property type="project" value="InterPro"/>
</dbReference>